<dbReference type="EMBL" id="JAWDGP010000549">
    <property type="protein sequence ID" value="KAK3799597.1"/>
    <property type="molecule type" value="Genomic_DNA"/>
</dbReference>
<reference evidence="2" key="1">
    <citation type="journal article" date="2023" name="G3 (Bethesda)">
        <title>A reference genome for the long-term kleptoplast-retaining sea slug Elysia crispata morphotype clarki.</title>
        <authorList>
            <person name="Eastman K.E."/>
            <person name="Pendleton A.L."/>
            <person name="Shaikh M.A."/>
            <person name="Suttiyut T."/>
            <person name="Ogas R."/>
            <person name="Tomko P."/>
            <person name="Gavelis G."/>
            <person name="Widhalm J.R."/>
            <person name="Wisecaver J.H."/>
        </authorList>
    </citation>
    <scope>NUCLEOTIDE SEQUENCE</scope>
    <source>
        <strain evidence="2">ECLA1</strain>
    </source>
</reference>
<dbReference type="AlphaFoldDB" id="A0AAE1B4U9"/>
<organism evidence="2 3">
    <name type="scientific">Elysia crispata</name>
    <name type="common">lettuce slug</name>
    <dbReference type="NCBI Taxonomy" id="231223"/>
    <lineage>
        <taxon>Eukaryota</taxon>
        <taxon>Metazoa</taxon>
        <taxon>Spiralia</taxon>
        <taxon>Lophotrochozoa</taxon>
        <taxon>Mollusca</taxon>
        <taxon>Gastropoda</taxon>
        <taxon>Heterobranchia</taxon>
        <taxon>Euthyneura</taxon>
        <taxon>Panpulmonata</taxon>
        <taxon>Sacoglossa</taxon>
        <taxon>Placobranchoidea</taxon>
        <taxon>Plakobranchidae</taxon>
        <taxon>Elysia</taxon>
    </lineage>
</organism>
<dbReference type="Proteomes" id="UP001283361">
    <property type="component" value="Unassembled WGS sequence"/>
</dbReference>
<protein>
    <submittedName>
        <fullName evidence="2">Uncharacterized protein</fullName>
    </submittedName>
</protein>
<feature type="region of interest" description="Disordered" evidence="1">
    <location>
        <begin position="1"/>
        <end position="30"/>
    </location>
</feature>
<comment type="caution">
    <text evidence="2">The sequence shown here is derived from an EMBL/GenBank/DDBJ whole genome shotgun (WGS) entry which is preliminary data.</text>
</comment>
<name>A0AAE1B4U9_9GAST</name>
<evidence type="ECO:0000313" key="3">
    <source>
        <dbReference type="Proteomes" id="UP001283361"/>
    </source>
</evidence>
<evidence type="ECO:0000313" key="2">
    <source>
        <dbReference type="EMBL" id="KAK3799597.1"/>
    </source>
</evidence>
<sequence>MVEISATVDSMSVSTCDERPATTTTSSVSA</sequence>
<feature type="compositionally biased region" description="Polar residues" evidence="1">
    <location>
        <begin position="7"/>
        <end position="30"/>
    </location>
</feature>
<keyword evidence="3" id="KW-1185">Reference proteome</keyword>
<feature type="non-terminal residue" evidence="2">
    <location>
        <position position="1"/>
    </location>
</feature>
<evidence type="ECO:0000256" key="1">
    <source>
        <dbReference type="SAM" id="MobiDB-lite"/>
    </source>
</evidence>
<gene>
    <name evidence="2" type="ORF">RRG08_057471</name>
</gene>
<proteinExistence type="predicted"/>
<accession>A0AAE1B4U9</accession>